<dbReference type="InterPro" id="IPR045091">
    <property type="entry name" value="Mad2-like"/>
</dbReference>
<dbReference type="GO" id="GO:0016035">
    <property type="term" value="C:zeta DNA polymerase complex"/>
    <property type="evidence" value="ECO:0007669"/>
    <property type="project" value="TreeGrafter"/>
</dbReference>
<dbReference type="InterPro" id="IPR003511">
    <property type="entry name" value="HORMA_dom"/>
</dbReference>
<dbReference type="EMBL" id="RSCE01000002">
    <property type="protein sequence ID" value="RSH85976.1"/>
    <property type="molecule type" value="Genomic_DNA"/>
</dbReference>
<dbReference type="InterPro" id="IPR036570">
    <property type="entry name" value="HORMA_dom_sf"/>
</dbReference>
<dbReference type="Gene3D" id="3.30.900.10">
    <property type="entry name" value="HORMA domain"/>
    <property type="match status" value="1"/>
</dbReference>
<dbReference type="Pfam" id="PF02301">
    <property type="entry name" value="HORMA"/>
    <property type="match status" value="1"/>
</dbReference>
<dbReference type="PANTHER" id="PTHR11842:SF10">
    <property type="entry name" value="MITOTIC SPINDLE ASSEMBLY CHECKPOINT PROTEIN MAD2B"/>
    <property type="match status" value="1"/>
</dbReference>
<comment type="caution">
    <text evidence="3">The sequence shown here is derived from an EMBL/GenBank/DDBJ whole genome shotgun (WGS) entry which is preliminary data.</text>
</comment>
<dbReference type="Proteomes" id="UP000279236">
    <property type="component" value="Unassembled WGS sequence"/>
</dbReference>
<proteinExistence type="inferred from homology"/>
<dbReference type="PROSITE" id="PS50815">
    <property type="entry name" value="HORMA"/>
    <property type="match status" value="1"/>
</dbReference>
<feature type="domain" description="HORMA" evidence="2">
    <location>
        <begin position="21"/>
        <end position="222"/>
    </location>
</feature>
<dbReference type="SUPFAM" id="SSF56019">
    <property type="entry name" value="The spindle assembly checkpoint protein mad2"/>
    <property type="match status" value="1"/>
</dbReference>
<evidence type="ECO:0000313" key="3">
    <source>
        <dbReference type="EMBL" id="RSH85976.1"/>
    </source>
</evidence>
<dbReference type="GeneID" id="39588706"/>
<dbReference type="AlphaFoldDB" id="A0A427Y4E8"/>
<evidence type="ECO:0000259" key="2">
    <source>
        <dbReference type="PROSITE" id="PS50815"/>
    </source>
</evidence>
<reference evidence="3 4" key="1">
    <citation type="submission" date="2018-11" db="EMBL/GenBank/DDBJ databases">
        <title>Genome sequence of Apiotrichum porosum DSM 27194.</title>
        <authorList>
            <person name="Aliyu H."/>
            <person name="Gorte O."/>
            <person name="Ochsenreither K."/>
        </authorList>
    </citation>
    <scope>NUCLEOTIDE SEQUENCE [LARGE SCALE GENOMIC DNA]</scope>
    <source>
        <strain evidence="3 4">DSM 27194</strain>
    </source>
</reference>
<keyword evidence="4" id="KW-1185">Reference proteome</keyword>
<protein>
    <recommendedName>
        <fullName evidence="2">HORMA domain-containing protein</fullName>
    </recommendedName>
</protein>
<gene>
    <name evidence="3" type="ORF">EHS24_004163</name>
</gene>
<dbReference type="OrthoDB" id="21254at2759"/>
<comment type="similarity">
    <text evidence="1">Belongs to the MAD2 family.</text>
</comment>
<accession>A0A427Y4E8</accession>
<dbReference type="RefSeq" id="XP_028478761.1">
    <property type="nucleotide sequence ID" value="XM_028619789.1"/>
</dbReference>
<sequence length="242" mass="26161">MANAKAGPSRLHVESTGVSFKHTVDTITSFLEVVFHTILCIRNVYPATTFTRRRAHGVPVYQSRHPEVRGYLARVVAALSKELEKGTLRRVTLVIKSVATGVPLERFILDAMYMGLESVQGPQKDVKIVGAPSPEGLSLLLRAFLTRLTAMDGQLSDITEETTFTIIAETNDDLEPGSSDGASSPWAPALQGDTLAPLVGHHAPLYSVRAIETGVIDLRMLVQECAVKHGVDDEDVAAAYVA</sequence>
<evidence type="ECO:0000313" key="4">
    <source>
        <dbReference type="Proteomes" id="UP000279236"/>
    </source>
</evidence>
<dbReference type="STRING" id="105984.A0A427Y4E8"/>
<evidence type="ECO:0000256" key="1">
    <source>
        <dbReference type="ARBA" id="ARBA00010348"/>
    </source>
</evidence>
<organism evidence="3 4">
    <name type="scientific">Apiotrichum porosum</name>
    <dbReference type="NCBI Taxonomy" id="105984"/>
    <lineage>
        <taxon>Eukaryota</taxon>
        <taxon>Fungi</taxon>
        <taxon>Dikarya</taxon>
        <taxon>Basidiomycota</taxon>
        <taxon>Agaricomycotina</taxon>
        <taxon>Tremellomycetes</taxon>
        <taxon>Trichosporonales</taxon>
        <taxon>Trichosporonaceae</taxon>
        <taxon>Apiotrichum</taxon>
    </lineage>
</organism>
<dbReference type="PANTHER" id="PTHR11842">
    <property type="entry name" value="MITOTIC SPINDLE ASSEMBLY CHECKPOINT PROTEIN MAD2"/>
    <property type="match status" value="1"/>
</dbReference>
<name>A0A427Y4E8_9TREE</name>